<feature type="region of interest" description="Disordered" evidence="1">
    <location>
        <begin position="1"/>
        <end position="26"/>
    </location>
</feature>
<dbReference type="RefSeq" id="WP_326491592.1">
    <property type="nucleotide sequence ID" value="NZ_AP024233.1"/>
</dbReference>
<dbReference type="EMBL" id="AP024233">
    <property type="protein sequence ID" value="BCO08405.1"/>
    <property type="molecule type" value="Genomic_DNA"/>
</dbReference>
<keyword evidence="3" id="KW-1185">Reference proteome</keyword>
<sequence length="62" mass="6498">MEQAHRDRDPELEEEPANALPEPEGTTCLKPAALARATTVAAAWEEAAGKREEAAVVVTGAA</sequence>
<evidence type="ECO:0000256" key="1">
    <source>
        <dbReference type="SAM" id="MobiDB-lite"/>
    </source>
</evidence>
<evidence type="ECO:0000313" key="3">
    <source>
        <dbReference type="Proteomes" id="UP001063350"/>
    </source>
</evidence>
<dbReference type="Proteomes" id="UP001063350">
    <property type="component" value="Chromosome"/>
</dbReference>
<accession>A0A915U9I3</accession>
<organism evidence="2 3">
    <name type="scientific">Desulfolithobacter dissulfuricans</name>
    <dbReference type="NCBI Taxonomy" id="2795293"/>
    <lineage>
        <taxon>Bacteria</taxon>
        <taxon>Pseudomonadati</taxon>
        <taxon>Thermodesulfobacteriota</taxon>
        <taxon>Desulfobulbia</taxon>
        <taxon>Desulfobulbales</taxon>
        <taxon>Desulfobulbaceae</taxon>
        <taxon>Desulfolithobacter</taxon>
    </lineage>
</organism>
<name>A0A915U9I3_9BACT</name>
<dbReference type="KEGG" id="ddu:GF1_07810"/>
<protein>
    <submittedName>
        <fullName evidence="2">Uncharacterized protein</fullName>
    </submittedName>
</protein>
<dbReference type="AlphaFoldDB" id="A0A915U9I3"/>
<evidence type="ECO:0000313" key="2">
    <source>
        <dbReference type="EMBL" id="BCO08405.1"/>
    </source>
</evidence>
<reference evidence="2" key="1">
    <citation type="submission" date="2020-12" db="EMBL/GenBank/DDBJ databases">
        <title>Desulfobium dissulfuricans gen. nov., sp. nov., a novel mesophilic, sulfate-reducing bacterium isolated from a deep-sea hydrothermal vent.</title>
        <authorList>
            <person name="Hashimoto Y."/>
            <person name="Tame A."/>
            <person name="Sawayama S."/>
            <person name="Miyazaki J."/>
            <person name="Takai K."/>
            <person name="Nakagawa S."/>
        </authorList>
    </citation>
    <scope>NUCLEOTIDE SEQUENCE</scope>
    <source>
        <strain evidence="2">GF1</strain>
    </source>
</reference>
<gene>
    <name evidence="2" type="ORF">GF1_07810</name>
</gene>
<proteinExistence type="predicted"/>